<feature type="signal peptide" evidence="1">
    <location>
        <begin position="1"/>
        <end position="18"/>
    </location>
</feature>
<evidence type="ECO:0000313" key="5">
    <source>
        <dbReference type="Proteomes" id="UP000266118"/>
    </source>
</evidence>
<feature type="domain" description="DUF4973" evidence="3">
    <location>
        <begin position="23"/>
        <end position="151"/>
    </location>
</feature>
<dbReference type="PROSITE" id="PS51257">
    <property type="entry name" value="PROKAR_LIPOPROTEIN"/>
    <property type="match status" value="1"/>
</dbReference>
<dbReference type="Gene3D" id="2.40.128.440">
    <property type="entry name" value="Uncharacterised protein PF14274, DUF4361"/>
    <property type="match status" value="1"/>
</dbReference>
<dbReference type="InterPro" id="IPR032509">
    <property type="entry name" value="DUF4973"/>
</dbReference>
<dbReference type="Pfam" id="PF14274">
    <property type="entry name" value="BT_3044-like_C"/>
    <property type="match status" value="1"/>
</dbReference>
<dbReference type="Pfam" id="PF16343">
    <property type="entry name" value="DUF4973"/>
    <property type="match status" value="1"/>
</dbReference>
<dbReference type="EMBL" id="CP032489">
    <property type="protein sequence ID" value="AYD47970.1"/>
    <property type="molecule type" value="Genomic_DNA"/>
</dbReference>
<evidence type="ECO:0000259" key="3">
    <source>
        <dbReference type="Pfam" id="PF16343"/>
    </source>
</evidence>
<dbReference type="InterPro" id="IPR025371">
    <property type="entry name" value="BT_3044-like_C"/>
</dbReference>
<protein>
    <submittedName>
        <fullName evidence="4">DUF4973 domain-containing protein</fullName>
    </submittedName>
</protein>
<accession>A0A386HR59</accession>
<evidence type="ECO:0000256" key="1">
    <source>
        <dbReference type="SAM" id="SignalP"/>
    </source>
</evidence>
<dbReference type="Proteomes" id="UP000266118">
    <property type="component" value="Chromosome"/>
</dbReference>
<feature type="chain" id="PRO_5017287820" evidence="1">
    <location>
        <begin position="19"/>
        <end position="327"/>
    </location>
</feature>
<dbReference type="OrthoDB" id="628107at2"/>
<gene>
    <name evidence="4" type="ORF">D6B99_10435</name>
</gene>
<dbReference type="Gene3D" id="2.60.40.1740">
    <property type="entry name" value="hypothetical protein (bacova_03559)"/>
    <property type="match status" value="1"/>
</dbReference>
<sequence>MKKIAAWLTILLTTGIIACNKDWVTEQYQQYVSFKAPIDGDGVTPIHIRYKPDGLVNYELPVIVSGSTNNNRNLLVHMGVDADTLKLFNVLNFQNRTDLYYKELSQQYFTMPDTVSIQKGQNMDTATIGFTLKNIDLVDKWILPLTIESSPTNEYTPNPRRNYAKALLRIVPFNDYSGTYSGTSLKIYLKGEENGAAIVKSTIETYVVDENTIFFYAGTVDENKTDRRDYKIYAHFDQTKKEVTLSSDNPAINFQVNKVINYSVEDVPDELLPYLIHRYVTVNNIDYNFTDYTSVANASIDYTVRGSLIMERNINTQIPDEDQAIQW</sequence>
<keyword evidence="5" id="KW-1185">Reference proteome</keyword>
<dbReference type="RefSeq" id="WP_119987929.1">
    <property type="nucleotide sequence ID" value="NZ_CP032489.1"/>
</dbReference>
<organism evidence="4 5">
    <name type="scientific">Arachidicoccus soli</name>
    <dbReference type="NCBI Taxonomy" id="2341117"/>
    <lineage>
        <taxon>Bacteria</taxon>
        <taxon>Pseudomonadati</taxon>
        <taxon>Bacteroidota</taxon>
        <taxon>Chitinophagia</taxon>
        <taxon>Chitinophagales</taxon>
        <taxon>Chitinophagaceae</taxon>
        <taxon>Arachidicoccus</taxon>
    </lineage>
</organism>
<evidence type="ECO:0000313" key="4">
    <source>
        <dbReference type="EMBL" id="AYD47970.1"/>
    </source>
</evidence>
<dbReference type="AlphaFoldDB" id="A0A386HR59"/>
<name>A0A386HR59_9BACT</name>
<evidence type="ECO:0000259" key="2">
    <source>
        <dbReference type="Pfam" id="PF14274"/>
    </source>
</evidence>
<proteinExistence type="predicted"/>
<reference evidence="4 5" key="1">
    <citation type="submission" date="2018-09" db="EMBL/GenBank/DDBJ databases">
        <title>Arachidicoccus sp. nov., a bacterium isolated from soil.</title>
        <authorList>
            <person name="Weon H.-Y."/>
            <person name="Kwon S.-W."/>
            <person name="Lee S.A."/>
        </authorList>
    </citation>
    <scope>NUCLEOTIDE SEQUENCE [LARGE SCALE GENOMIC DNA]</scope>
    <source>
        <strain evidence="4 5">KIS59-12</strain>
    </source>
</reference>
<feature type="domain" description="BT-3044-like C-terminal" evidence="2">
    <location>
        <begin position="165"/>
        <end position="308"/>
    </location>
</feature>
<dbReference type="KEGG" id="ark:D6B99_10435"/>
<keyword evidence="1" id="KW-0732">Signal</keyword>